<comment type="caution">
    <text evidence="2">The sequence shown here is derived from an EMBL/GenBank/DDBJ whole genome shotgun (WGS) entry which is preliminary data.</text>
</comment>
<evidence type="ECO:0000313" key="3">
    <source>
        <dbReference type="Proteomes" id="UP001595979"/>
    </source>
</evidence>
<dbReference type="Pfam" id="PF13460">
    <property type="entry name" value="NAD_binding_10"/>
    <property type="match status" value="1"/>
</dbReference>
<evidence type="ECO:0000259" key="1">
    <source>
        <dbReference type="Pfam" id="PF13460"/>
    </source>
</evidence>
<keyword evidence="3" id="KW-1185">Reference proteome</keyword>
<dbReference type="SUPFAM" id="SSF51735">
    <property type="entry name" value="NAD(P)-binding Rossmann-fold domains"/>
    <property type="match status" value="1"/>
</dbReference>
<name>A0ABW1DI32_9DEIO</name>
<dbReference type="Proteomes" id="UP001595979">
    <property type="component" value="Unassembled WGS sequence"/>
</dbReference>
<dbReference type="InterPro" id="IPR036291">
    <property type="entry name" value="NAD(P)-bd_dom_sf"/>
</dbReference>
<gene>
    <name evidence="2" type="ORF">ACFPQ6_05715</name>
</gene>
<sequence length="285" mass="29399">MTKIAVTAATGHLGQLTVQALLDRGVPAGDLVAVVRDPQKAQALAAQGVEVRRADYTQPGDWAQALAGVDRLLLISSSSMEDRAGQHRTVIEAAKAAGVELLAYTSLLGADTAQMSLAADHQATETALKGSGLPYVLLRNGWYLENYNAAQSLGAGAVLGAAGEGRINAASRRDYAEAAAAVLSTEGHAGKTYELGGDQGFTLAELAAEIGRQGGKDVAYHDLPEDEYEKTLESFGLPTPVAQMLASSDSGVKRGELATGSSDLRDLIGRPTTTLAQGVAAQLGG</sequence>
<feature type="domain" description="NAD(P)-binding" evidence="1">
    <location>
        <begin position="9"/>
        <end position="185"/>
    </location>
</feature>
<accession>A0ABW1DI32</accession>
<dbReference type="InterPro" id="IPR052718">
    <property type="entry name" value="NmrA-type_oxidoreductase"/>
</dbReference>
<dbReference type="EMBL" id="JBHSOH010000005">
    <property type="protein sequence ID" value="MFC5847802.1"/>
    <property type="molecule type" value="Genomic_DNA"/>
</dbReference>
<dbReference type="CDD" id="cd05269">
    <property type="entry name" value="TMR_SDR_a"/>
    <property type="match status" value="1"/>
</dbReference>
<dbReference type="RefSeq" id="WP_380047251.1">
    <property type="nucleotide sequence ID" value="NZ_JBHSOH010000005.1"/>
</dbReference>
<evidence type="ECO:0000313" key="2">
    <source>
        <dbReference type="EMBL" id="MFC5847802.1"/>
    </source>
</evidence>
<dbReference type="Gene3D" id="3.40.50.720">
    <property type="entry name" value="NAD(P)-binding Rossmann-like Domain"/>
    <property type="match status" value="1"/>
</dbReference>
<proteinExistence type="predicted"/>
<reference evidence="3" key="1">
    <citation type="journal article" date="2019" name="Int. J. Syst. Evol. Microbiol.">
        <title>The Global Catalogue of Microorganisms (GCM) 10K type strain sequencing project: providing services to taxonomists for standard genome sequencing and annotation.</title>
        <authorList>
            <consortium name="The Broad Institute Genomics Platform"/>
            <consortium name="The Broad Institute Genome Sequencing Center for Infectious Disease"/>
            <person name="Wu L."/>
            <person name="Ma J."/>
        </authorList>
    </citation>
    <scope>NUCLEOTIDE SEQUENCE [LARGE SCALE GENOMIC DNA]</scope>
    <source>
        <strain evidence="3">CGMCC 1.15053</strain>
    </source>
</reference>
<dbReference type="InterPro" id="IPR016040">
    <property type="entry name" value="NAD(P)-bd_dom"/>
</dbReference>
<dbReference type="EC" id="1.6.5.2" evidence="2"/>
<protein>
    <submittedName>
        <fullName evidence="2">SDR family oxidoreductase</fullName>
        <ecNumber evidence="2">1.6.5.2</ecNumber>
    </submittedName>
</protein>
<dbReference type="Gene3D" id="3.90.25.10">
    <property type="entry name" value="UDP-galactose 4-epimerase, domain 1"/>
    <property type="match status" value="1"/>
</dbReference>
<dbReference type="PANTHER" id="PTHR47129">
    <property type="entry name" value="QUINONE OXIDOREDUCTASE 2"/>
    <property type="match status" value="1"/>
</dbReference>
<organism evidence="2 3">
    <name type="scientific">Deinococcus petrolearius</name>
    <dbReference type="NCBI Taxonomy" id="1751295"/>
    <lineage>
        <taxon>Bacteria</taxon>
        <taxon>Thermotogati</taxon>
        <taxon>Deinococcota</taxon>
        <taxon>Deinococci</taxon>
        <taxon>Deinococcales</taxon>
        <taxon>Deinococcaceae</taxon>
        <taxon>Deinococcus</taxon>
    </lineage>
</organism>
<keyword evidence="2" id="KW-0560">Oxidoreductase</keyword>
<dbReference type="GO" id="GO:0003955">
    <property type="term" value="F:NAD(P)H dehydrogenase (quinone) activity"/>
    <property type="evidence" value="ECO:0007669"/>
    <property type="project" value="UniProtKB-EC"/>
</dbReference>
<dbReference type="PANTHER" id="PTHR47129:SF1">
    <property type="entry name" value="NMRA-LIKE DOMAIN-CONTAINING PROTEIN"/>
    <property type="match status" value="1"/>
</dbReference>